<keyword evidence="13" id="KW-0119">Carbohydrate metabolism</keyword>
<feature type="domain" description="GH18" evidence="17">
    <location>
        <begin position="96"/>
        <end position="443"/>
    </location>
</feature>
<dbReference type="AlphaFoldDB" id="A0A401SGL0"/>
<keyword evidence="6" id="KW-0147">Chitin-binding</keyword>
<evidence type="ECO:0000259" key="16">
    <source>
        <dbReference type="PROSITE" id="PS50940"/>
    </source>
</evidence>
<dbReference type="InterPro" id="IPR050314">
    <property type="entry name" value="Glycosyl_Hydrlase_18"/>
</dbReference>
<keyword evidence="19" id="KW-1185">Reference proteome</keyword>
<dbReference type="GO" id="GO:0005576">
    <property type="term" value="C:extracellular region"/>
    <property type="evidence" value="ECO:0007669"/>
    <property type="project" value="InterPro"/>
</dbReference>
<comment type="catalytic activity">
    <reaction evidence="1">
        <text>Random endo-hydrolysis of N-acetyl-beta-D-glucosaminide (1-&gt;4)-beta-linkages in chitin and chitodextrins.</text>
        <dbReference type="EC" id="3.2.1.14"/>
    </reaction>
</comment>
<keyword evidence="12" id="KW-0326">Glycosidase</keyword>
<keyword evidence="13" id="KW-0624">Polysaccharide degradation</keyword>
<dbReference type="InterPro" id="IPR017853">
    <property type="entry name" value="GH"/>
</dbReference>
<dbReference type="GO" id="GO:0000272">
    <property type="term" value="P:polysaccharide catabolic process"/>
    <property type="evidence" value="ECO:0007669"/>
    <property type="project" value="UniProtKB-KW"/>
</dbReference>
<dbReference type="InterPro" id="IPR036508">
    <property type="entry name" value="Chitin-bd_dom_sf"/>
</dbReference>
<evidence type="ECO:0000313" key="18">
    <source>
        <dbReference type="EMBL" id="GCC29495.1"/>
    </source>
</evidence>
<dbReference type="GO" id="GO:0002376">
    <property type="term" value="P:immune system process"/>
    <property type="evidence" value="ECO:0007669"/>
    <property type="project" value="UniProtKB-KW"/>
</dbReference>
<evidence type="ECO:0000256" key="1">
    <source>
        <dbReference type="ARBA" id="ARBA00000822"/>
    </source>
</evidence>
<dbReference type="OMA" id="NWNLMAF"/>
<dbReference type="FunFam" id="3.10.50.10:FF:000001">
    <property type="entry name" value="Chitinase 3-like 1"/>
    <property type="match status" value="1"/>
</dbReference>
<dbReference type="Gene3D" id="3.20.20.80">
    <property type="entry name" value="Glycosidases"/>
    <property type="match status" value="1"/>
</dbReference>
<evidence type="ECO:0000256" key="12">
    <source>
        <dbReference type="ARBA" id="ARBA00023295"/>
    </source>
</evidence>
<dbReference type="InterPro" id="IPR011583">
    <property type="entry name" value="Chitinase_II/V-like_cat"/>
</dbReference>
<evidence type="ECO:0000256" key="15">
    <source>
        <dbReference type="ARBA" id="ARBA00072739"/>
    </source>
</evidence>
<reference evidence="18 19" key="1">
    <citation type="journal article" date="2018" name="Nat. Ecol. Evol.">
        <title>Shark genomes provide insights into elasmobranch evolution and the origin of vertebrates.</title>
        <authorList>
            <person name="Hara Y"/>
            <person name="Yamaguchi K"/>
            <person name="Onimaru K"/>
            <person name="Kadota M"/>
            <person name="Koyanagi M"/>
            <person name="Keeley SD"/>
            <person name="Tatsumi K"/>
            <person name="Tanaka K"/>
            <person name="Motone F"/>
            <person name="Kageyama Y"/>
            <person name="Nozu R"/>
            <person name="Adachi N"/>
            <person name="Nishimura O"/>
            <person name="Nakagawa R"/>
            <person name="Tanegashima C"/>
            <person name="Kiyatake I"/>
            <person name="Matsumoto R"/>
            <person name="Murakumo K"/>
            <person name="Nishida K"/>
            <person name="Terakita A"/>
            <person name="Kuratani S"/>
            <person name="Sato K"/>
            <person name="Hyodo S Kuraku.S."/>
        </authorList>
    </citation>
    <scope>NUCLEOTIDE SEQUENCE [LARGE SCALE GENOMIC DNA]</scope>
</reference>
<keyword evidence="10" id="KW-0146">Chitin degradation</keyword>
<keyword evidence="7" id="KW-0732">Signal</keyword>
<dbReference type="PANTHER" id="PTHR11177:SF248">
    <property type="entry name" value="CHITOTRIOSIDASE-1"/>
    <property type="match status" value="1"/>
</dbReference>
<evidence type="ECO:0000313" key="19">
    <source>
        <dbReference type="Proteomes" id="UP000287033"/>
    </source>
</evidence>
<comment type="subcellular location">
    <subcellularLocation>
        <location evidence="2">Cytoplasm</location>
    </subcellularLocation>
</comment>
<dbReference type="PROSITE" id="PS50940">
    <property type="entry name" value="CHIT_BIND_II"/>
    <property type="match status" value="1"/>
</dbReference>
<evidence type="ECO:0000256" key="4">
    <source>
        <dbReference type="ARBA" id="ARBA00012729"/>
    </source>
</evidence>
<dbReference type="FunFam" id="3.20.20.80:FF:000007">
    <property type="entry name" value="Acidic mammalian chitinase"/>
    <property type="match status" value="1"/>
</dbReference>
<evidence type="ECO:0000256" key="9">
    <source>
        <dbReference type="ARBA" id="ARBA00022859"/>
    </source>
</evidence>
<dbReference type="Proteomes" id="UP000287033">
    <property type="component" value="Unassembled WGS sequence"/>
</dbReference>
<dbReference type="OrthoDB" id="76388at2759"/>
<dbReference type="PROSITE" id="PS51910">
    <property type="entry name" value="GH18_2"/>
    <property type="match status" value="1"/>
</dbReference>
<evidence type="ECO:0000256" key="10">
    <source>
        <dbReference type="ARBA" id="ARBA00023024"/>
    </source>
</evidence>
<dbReference type="PROSITE" id="PS01095">
    <property type="entry name" value="GH18_1"/>
    <property type="match status" value="1"/>
</dbReference>
<dbReference type="SMART" id="SM00494">
    <property type="entry name" value="ChtBD2"/>
    <property type="match status" value="1"/>
</dbReference>
<name>A0A401SGL0_CHIPU</name>
<keyword evidence="8" id="KW-0378">Hydrolase</keyword>
<dbReference type="GO" id="GO:0006032">
    <property type="term" value="P:chitin catabolic process"/>
    <property type="evidence" value="ECO:0007669"/>
    <property type="project" value="UniProtKB-KW"/>
</dbReference>
<keyword evidence="5" id="KW-0963">Cytoplasm</keyword>
<comment type="similarity">
    <text evidence="3">Belongs to the glycosyl hydrolase 18 family. Chitinase class II subfamily.</text>
</comment>
<dbReference type="SUPFAM" id="SSF51445">
    <property type="entry name" value="(Trans)glycosidases"/>
    <property type="match status" value="1"/>
</dbReference>
<evidence type="ECO:0000256" key="6">
    <source>
        <dbReference type="ARBA" id="ARBA00022669"/>
    </source>
</evidence>
<dbReference type="Pfam" id="PF01607">
    <property type="entry name" value="CBM_14"/>
    <property type="match status" value="1"/>
</dbReference>
<dbReference type="GO" id="GO:0005737">
    <property type="term" value="C:cytoplasm"/>
    <property type="evidence" value="ECO:0007669"/>
    <property type="project" value="UniProtKB-SubCell"/>
</dbReference>
<comment type="subunit">
    <text evidence="14">Interacts with EGFR.</text>
</comment>
<evidence type="ECO:0000256" key="8">
    <source>
        <dbReference type="ARBA" id="ARBA00022801"/>
    </source>
</evidence>
<dbReference type="EC" id="3.2.1.14" evidence="4"/>
<keyword evidence="9" id="KW-0391">Immunity</keyword>
<evidence type="ECO:0000256" key="5">
    <source>
        <dbReference type="ARBA" id="ARBA00022490"/>
    </source>
</evidence>
<dbReference type="InterPro" id="IPR001223">
    <property type="entry name" value="Glyco_hydro18_cat"/>
</dbReference>
<organism evidence="18 19">
    <name type="scientific">Chiloscyllium punctatum</name>
    <name type="common">Brownbanded bambooshark</name>
    <name type="synonym">Hemiscyllium punctatum</name>
    <dbReference type="NCBI Taxonomy" id="137246"/>
    <lineage>
        <taxon>Eukaryota</taxon>
        <taxon>Metazoa</taxon>
        <taxon>Chordata</taxon>
        <taxon>Craniata</taxon>
        <taxon>Vertebrata</taxon>
        <taxon>Chondrichthyes</taxon>
        <taxon>Elasmobranchii</taxon>
        <taxon>Galeomorphii</taxon>
        <taxon>Galeoidea</taxon>
        <taxon>Orectolobiformes</taxon>
        <taxon>Hemiscylliidae</taxon>
        <taxon>Chiloscyllium</taxon>
    </lineage>
</organism>
<dbReference type="Gene3D" id="3.10.50.10">
    <property type="match status" value="1"/>
</dbReference>
<keyword evidence="11" id="KW-1015">Disulfide bond</keyword>
<evidence type="ECO:0000256" key="14">
    <source>
        <dbReference type="ARBA" id="ARBA00062006"/>
    </source>
</evidence>
<dbReference type="PANTHER" id="PTHR11177">
    <property type="entry name" value="CHITINASE"/>
    <property type="match status" value="1"/>
</dbReference>
<dbReference type="EMBL" id="BEZZ01000253">
    <property type="protein sequence ID" value="GCC29495.1"/>
    <property type="molecule type" value="Genomic_DNA"/>
</dbReference>
<accession>A0A401SGL0</accession>
<evidence type="ECO:0000256" key="13">
    <source>
        <dbReference type="ARBA" id="ARBA00023326"/>
    </source>
</evidence>
<dbReference type="GO" id="GO:0008843">
    <property type="term" value="F:endochitinase activity"/>
    <property type="evidence" value="ECO:0007669"/>
    <property type="project" value="UniProtKB-EC"/>
</dbReference>
<dbReference type="GO" id="GO:0008061">
    <property type="term" value="F:chitin binding"/>
    <property type="evidence" value="ECO:0007669"/>
    <property type="project" value="UniProtKB-KW"/>
</dbReference>
<dbReference type="InterPro" id="IPR002557">
    <property type="entry name" value="Chitin-bd_dom"/>
</dbReference>
<dbReference type="SUPFAM" id="SSF54556">
    <property type="entry name" value="Chitinase insertion domain"/>
    <property type="match status" value="1"/>
</dbReference>
<evidence type="ECO:0000256" key="3">
    <source>
        <dbReference type="ARBA" id="ARBA00009121"/>
    </source>
</evidence>
<dbReference type="InterPro" id="IPR029070">
    <property type="entry name" value="Chitinase_insertion_sf"/>
</dbReference>
<dbReference type="FunFam" id="2.170.140.10:FF:000001">
    <property type="entry name" value="Acidic mammalian chitinase"/>
    <property type="match status" value="1"/>
</dbReference>
<feature type="domain" description="Chitin-binding type-2" evidence="16">
    <location>
        <begin position="473"/>
        <end position="522"/>
    </location>
</feature>
<dbReference type="InterPro" id="IPR001579">
    <property type="entry name" value="Glyco_hydro_18_chit_AS"/>
</dbReference>
<evidence type="ECO:0000259" key="17">
    <source>
        <dbReference type="PROSITE" id="PS51910"/>
    </source>
</evidence>
<proteinExistence type="inferred from homology"/>
<evidence type="ECO:0000256" key="7">
    <source>
        <dbReference type="ARBA" id="ARBA00022729"/>
    </source>
</evidence>
<comment type="caution">
    <text evidence="18">The sequence shown here is derived from an EMBL/GenBank/DDBJ whole genome shotgun (WGS) entry which is preliminary data.</text>
</comment>
<gene>
    <name evidence="18" type="ORF">chiPu_0007937</name>
</gene>
<dbReference type="Gene3D" id="2.170.140.10">
    <property type="entry name" value="Chitin binding domain"/>
    <property type="match status" value="1"/>
</dbReference>
<sequence>MELLAAFKKEAQSSSKNRLLLTAAVAIGKGTIDAAYEISEVSNMKTQLKCDIYCLLGPFQKYVHILSKAPLKVKPVTEHLQSTKMGKELLSSVSSYKLVCYYTNWAQYRPEGGKFFPENVDPCLCTHLIYAFGSLANNELTTYEWNDEPMFKRFNDLKIRFTSLVATEETRITFINSAISFLRTHGFDGLDLDWEYPGSRDSPPEDKQRFTALVKELREAFKTEGESSGKDRLLLTAAVAGGKDTIDAGYEITEISKYIDFICVMTYDFHGAWENITGHNSPLYRGSTDEGKFIYFNVDFAMKYWRDNGIPAENLIVGFPTYGRSFTLSTSQTGVSAPVSGAGQPGQITREAGFWAYYEICTFLKVATSEVIDDQQVPYAFKDNQWVGYDNQQSFITKIQWLKENNFGGAMVWTLDLDDFTGNKCGQGVYPLITTLKTLLNINECGLSTPFSTTTRVTLSTVGITPTVVTVVHEFCQGKSDGTYADYSDRSKYYQCHSGQTYHMICSEHLVFDENCSCCNWP</sequence>
<dbReference type="Pfam" id="PF00704">
    <property type="entry name" value="Glyco_hydro_18"/>
    <property type="match status" value="1"/>
</dbReference>
<evidence type="ECO:0000256" key="2">
    <source>
        <dbReference type="ARBA" id="ARBA00004496"/>
    </source>
</evidence>
<evidence type="ECO:0000256" key="11">
    <source>
        <dbReference type="ARBA" id="ARBA00023157"/>
    </source>
</evidence>
<protein>
    <recommendedName>
        <fullName evidence="15">Acidic mammalian chitinase</fullName>
        <ecNumber evidence="4">3.2.1.14</ecNumber>
    </recommendedName>
</protein>
<dbReference type="SMART" id="SM00636">
    <property type="entry name" value="Glyco_18"/>
    <property type="match status" value="1"/>
</dbReference>
<dbReference type="CDD" id="cd02872">
    <property type="entry name" value="GH18_chitolectin_chitotriosidase"/>
    <property type="match status" value="1"/>
</dbReference>
<dbReference type="STRING" id="137246.A0A401SGL0"/>
<dbReference type="SUPFAM" id="SSF57625">
    <property type="entry name" value="Invertebrate chitin-binding proteins"/>
    <property type="match status" value="1"/>
</dbReference>